<dbReference type="PROSITE" id="PS00107">
    <property type="entry name" value="PROTEIN_KINASE_ATP"/>
    <property type="match status" value="1"/>
</dbReference>
<comment type="caution">
    <text evidence="6">The sequence shown here is derived from an EMBL/GenBank/DDBJ whole genome shotgun (WGS) entry which is preliminary data.</text>
</comment>
<evidence type="ECO:0000313" key="6">
    <source>
        <dbReference type="EMBL" id="KOO20995.1"/>
    </source>
</evidence>
<gene>
    <name evidence="6" type="ORF">Ctob_001177</name>
</gene>
<dbReference type="InterPro" id="IPR008271">
    <property type="entry name" value="Ser/Thr_kinase_AS"/>
</dbReference>
<dbReference type="SMART" id="SM00220">
    <property type="entry name" value="S_TKc"/>
    <property type="match status" value="1"/>
</dbReference>
<dbReference type="InterPro" id="IPR011009">
    <property type="entry name" value="Kinase-like_dom_sf"/>
</dbReference>
<evidence type="ECO:0000256" key="2">
    <source>
        <dbReference type="ARBA" id="ARBA00022840"/>
    </source>
</evidence>
<proteinExistence type="inferred from homology"/>
<dbReference type="EMBL" id="JWZX01003397">
    <property type="protein sequence ID" value="KOO20995.1"/>
    <property type="molecule type" value="Genomic_DNA"/>
</dbReference>
<accession>A0A0M0J3A8</accession>
<organism evidence="6 7">
    <name type="scientific">Chrysochromulina tobinii</name>
    <dbReference type="NCBI Taxonomy" id="1460289"/>
    <lineage>
        <taxon>Eukaryota</taxon>
        <taxon>Haptista</taxon>
        <taxon>Haptophyta</taxon>
        <taxon>Prymnesiophyceae</taxon>
        <taxon>Prymnesiales</taxon>
        <taxon>Chrysochromulinaceae</taxon>
        <taxon>Chrysochromulina</taxon>
    </lineage>
</organism>
<protein>
    <submittedName>
        <fullName evidence="6">Protein kinase</fullName>
    </submittedName>
</protein>
<dbReference type="InterPro" id="IPR051681">
    <property type="entry name" value="Ser/Thr_Kinases-Pseudokinases"/>
</dbReference>
<dbReference type="PANTHER" id="PTHR44329">
    <property type="entry name" value="SERINE/THREONINE-PROTEIN KINASE TNNI3K-RELATED"/>
    <property type="match status" value="1"/>
</dbReference>
<dbReference type="AlphaFoldDB" id="A0A0M0J3A8"/>
<reference evidence="7" key="1">
    <citation type="journal article" date="2015" name="PLoS Genet.">
        <title>Genome Sequence and Transcriptome Analyses of Chrysochromulina tobin: Metabolic Tools for Enhanced Algal Fitness in the Prominent Order Prymnesiales (Haptophyceae).</title>
        <authorList>
            <person name="Hovde B.T."/>
            <person name="Deodato C.R."/>
            <person name="Hunsperger H.M."/>
            <person name="Ryken S.A."/>
            <person name="Yost W."/>
            <person name="Jha R.K."/>
            <person name="Patterson J."/>
            <person name="Monnat R.J. Jr."/>
            <person name="Barlow S.B."/>
            <person name="Starkenburg S.R."/>
            <person name="Cattolico R.A."/>
        </authorList>
    </citation>
    <scope>NUCLEOTIDE SEQUENCE</scope>
    <source>
        <strain evidence="7">CCMP291</strain>
    </source>
</reference>
<dbReference type="GO" id="GO:0005524">
    <property type="term" value="F:ATP binding"/>
    <property type="evidence" value="ECO:0007669"/>
    <property type="project" value="UniProtKB-UniRule"/>
</dbReference>
<dbReference type="Pfam" id="PF00069">
    <property type="entry name" value="Pkinase"/>
    <property type="match status" value="1"/>
</dbReference>
<dbReference type="Gene3D" id="3.30.200.20">
    <property type="entry name" value="Phosphorylase Kinase, domain 1"/>
    <property type="match status" value="1"/>
</dbReference>
<dbReference type="Gene3D" id="1.10.510.10">
    <property type="entry name" value="Transferase(Phosphotransferase) domain 1"/>
    <property type="match status" value="1"/>
</dbReference>
<evidence type="ECO:0000313" key="7">
    <source>
        <dbReference type="Proteomes" id="UP000037460"/>
    </source>
</evidence>
<keyword evidence="6" id="KW-0808">Transferase</keyword>
<keyword evidence="4" id="KW-0723">Serine/threonine-protein kinase</keyword>
<sequence>MDAICGRPGDYSLEDSTCLCRPSYRFEGISLEHGTLGIVQLAKAAYLIVWLRMHRRGAVHDSSEHSSLMVLPVYARFLKFEMALGVFTSSWLVSDAIALPLAWIAYTPFLTWVLARDSRYWSRCGFTACLMGDATAGRVATAPHRVPLLAARSSGSGFAPRFIIVDPSKLRFGVRIGQGSSSIVSAATLYGELVAVKQMEVSRLTREFASMFLTEAECLSHCRHPHIVRFVGGCVAPPLVCLVMEQCESSVHRLVHPRRSAAARHMRLAPLPDKVVCELLRGVVSGMAFLHDVMGITHGDLKPLNMLLRGNCVKLCDFGSSRLLQHDLSELAFSATLPYMAPELLVRCFRLCPFAPAFPGEVPGAGPE</sequence>
<dbReference type="Proteomes" id="UP000037460">
    <property type="component" value="Unassembled WGS sequence"/>
</dbReference>
<dbReference type="InterPro" id="IPR017441">
    <property type="entry name" value="Protein_kinase_ATP_BS"/>
</dbReference>
<feature type="binding site" evidence="3">
    <location>
        <position position="197"/>
    </location>
    <ligand>
        <name>ATP</name>
        <dbReference type="ChEBI" id="CHEBI:30616"/>
    </ligand>
</feature>
<evidence type="ECO:0000256" key="4">
    <source>
        <dbReference type="RuleBase" id="RU000304"/>
    </source>
</evidence>
<evidence type="ECO:0000256" key="1">
    <source>
        <dbReference type="ARBA" id="ARBA00022741"/>
    </source>
</evidence>
<keyword evidence="1 3" id="KW-0547">Nucleotide-binding</keyword>
<name>A0A0M0J3A8_9EUKA</name>
<evidence type="ECO:0000259" key="5">
    <source>
        <dbReference type="PROSITE" id="PS50011"/>
    </source>
</evidence>
<evidence type="ECO:0000256" key="3">
    <source>
        <dbReference type="PROSITE-ProRule" id="PRU10141"/>
    </source>
</evidence>
<dbReference type="PROSITE" id="PS50011">
    <property type="entry name" value="PROTEIN_KINASE_DOM"/>
    <property type="match status" value="1"/>
</dbReference>
<keyword evidence="7" id="KW-1185">Reference proteome</keyword>
<keyword evidence="6" id="KW-0418">Kinase</keyword>
<dbReference type="InterPro" id="IPR000719">
    <property type="entry name" value="Prot_kinase_dom"/>
</dbReference>
<dbReference type="OrthoDB" id="626167at2759"/>
<keyword evidence="2 3" id="KW-0067">ATP-binding</keyword>
<comment type="similarity">
    <text evidence="4">Belongs to the protein kinase superfamily.</text>
</comment>
<dbReference type="GO" id="GO:0004674">
    <property type="term" value="F:protein serine/threonine kinase activity"/>
    <property type="evidence" value="ECO:0007669"/>
    <property type="project" value="UniProtKB-KW"/>
</dbReference>
<dbReference type="SUPFAM" id="SSF56112">
    <property type="entry name" value="Protein kinase-like (PK-like)"/>
    <property type="match status" value="1"/>
</dbReference>
<feature type="domain" description="Protein kinase" evidence="5">
    <location>
        <begin position="170"/>
        <end position="368"/>
    </location>
</feature>
<dbReference type="PROSITE" id="PS00108">
    <property type="entry name" value="PROTEIN_KINASE_ST"/>
    <property type="match status" value="1"/>
</dbReference>